<keyword evidence="3" id="KW-1185">Reference proteome</keyword>
<feature type="region of interest" description="Disordered" evidence="1">
    <location>
        <begin position="91"/>
        <end position="111"/>
    </location>
</feature>
<gene>
    <name evidence="2" type="ORF">M427DRAFT_382376</name>
</gene>
<evidence type="ECO:0000256" key="1">
    <source>
        <dbReference type="SAM" id="MobiDB-lite"/>
    </source>
</evidence>
<dbReference type="AlphaFoldDB" id="A0A139A9D1"/>
<evidence type="ECO:0000313" key="3">
    <source>
        <dbReference type="Proteomes" id="UP000070544"/>
    </source>
</evidence>
<protein>
    <submittedName>
        <fullName evidence="2">Uncharacterized protein</fullName>
    </submittedName>
</protein>
<sequence>MAACVSILVGNPPPRLAAPVTPCRSAYETVERVRKVHAPFWDCMLPRERWINGVSESQGISSLIPALKNSLTFMGEVINRHREEVLARRWSQSPNSVIPPDEYSDSDDEDAPPVDDLAHEIRFTEFDQSDFDRKARDALNARILISDVALNNIKNGPVWAVWHESPVVR</sequence>
<dbReference type="Proteomes" id="UP000070544">
    <property type="component" value="Unassembled WGS sequence"/>
</dbReference>
<organism evidence="2 3">
    <name type="scientific">Gonapodya prolifera (strain JEL478)</name>
    <name type="common">Monoblepharis prolifera</name>
    <dbReference type="NCBI Taxonomy" id="1344416"/>
    <lineage>
        <taxon>Eukaryota</taxon>
        <taxon>Fungi</taxon>
        <taxon>Fungi incertae sedis</taxon>
        <taxon>Chytridiomycota</taxon>
        <taxon>Chytridiomycota incertae sedis</taxon>
        <taxon>Monoblepharidomycetes</taxon>
        <taxon>Monoblepharidales</taxon>
        <taxon>Gonapodyaceae</taxon>
        <taxon>Gonapodya</taxon>
    </lineage>
</organism>
<name>A0A139A9D1_GONPJ</name>
<evidence type="ECO:0000313" key="2">
    <source>
        <dbReference type="EMBL" id="KXS13294.1"/>
    </source>
</evidence>
<feature type="compositionally biased region" description="Acidic residues" evidence="1">
    <location>
        <begin position="102"/>
        <end position="111"/>
    </location>
</feature>
<proteinExistence type="predicted"/>
<accession>A0A139A9D1</accession>
<reference evidence="2 3" key="1">
    <citation type="journal article" date="2015" name="Genome Biol. Evol.">
        <title>Phylogenomic analyses indicate that early fungi evolved digesting cell walls of algal ancestors of land plants.</title>
        <authorList>
            <person name="Chang Y."/>
            <person name="Wang S."/>
            <person name="Sekimoto S."/>
            <person name="Aerts A.L."/>
            <person name="Choi C."/>
            <person name="Clum A."/>
            <person name="LaButti K.M."/>
            <person name="Lindquist E.A."/>
            <person name="Yee Ngan C."/>
            <person name="Ohm R.A."/>
            <person name="Salamov A.A."/>
            <person name="Grigoriev I.V."/>
            <person name="Spatafora J.W."/>
            <person name="Berbee M.L."/>
        </authorList>
    </citation>
    <scope>NUCLEOTIDE SEQUENCE [LARGE SCALE GENOMIC DNA]</scope>
    <source>
        <strain evidence="2 3">JEL478</strain>
    </source>
</reference>
<dbReference type="EMBL" id="KQ965780">
    <property type="protein sequence ID" value="KXS13294.1"/>
    <property type="molecule type" value="Genomic_DNA"/>
</dbReference>